<evidence type="ECO:0000256" key="1">
    <source>
        <dbReference type="ARBA" id="ARBA00007549"/>
    </source>
</evidence>
<feature type="region of interest" description="Disordered" evidence="2">
    <location>
        <begin position="301"/>
        <end position="490"/>
    </location>
</feature>
<dbReference type="InterPro" id="IPR039102">
    <property type="entry name" value="FAM13"/>
</dbReference>
<dbReference type="SMART" id="SM00324">
    <property type="entry name" value="RhoGAP"/>
    <property type="match status" value="1"/>
</dbReference>
<feature type="compositionally biased region" description="Low complexity" evidence="2">
    <location>
        <begin position="1159"/>
        <end position="1169"/>
    </location>
</feature>
<dbReference type="PROSITE" id="PS50238">
    <property type="entry name" value="RHOGAP"/>
    <property type="match status" value="1"/>
</dbReference>
<proteinExistence type="inferred from homology"/>
<dbReference type="InterPro" id="IPR000198">
    <property type="entry name" value="RhoGAP_dom"/>
</dbReference>
<protein>
    <submittedName>
        <fullName evidence="5">Protein FAM13A-like isoform X1</fullName>
    </submittedName>
</protein>
<feature type="domain" description="Rho-GAP" evidence="3">
    <location>
        <begin position="67"/>
        <end position="279"/>
    </location>
</feature>
<evidence type="ECO:0000313" key="4">
    <source>
        <dbReference type="Proteomes" id="UP001318040"/>
    </source>
</evidence>
<evidence type="ECO:0000259" key="3">
    <source>
        <dbReference type="PROSITE" id="PS50238"/>
    </source>
</evidence>
<dbReference type="SUPFAM" id="SSF48350">
    <property type="entry name" value="GTPase activation domain, GAP"/>
    <property type="match status" value="1"/>
</dbReference>
<dbReference type="RefSeq" id="XP_032825119.1">
    <property type="nucleotide sequence ID" value="XM_032969228.1"/>
</dbReference>
<keyword evidence="4" id="KW-1185">Reference proteome</keyword>
<feature type="region of interest" description="Disordered" evidence="2">
    <location>
        <begin position="122"/>
        <end position="143"/>
    </location>
</feature>
<reference evidence="5" key="1">
    <citation type="submission" date="2025-08" db="UniProtKB">
        <authorList>
            <consortium name="RefSeq"/>
        </authorList>
    </citation>
    <scope>IDENTIFICATION</scope>
    <source>
        <tissue evidence="5">Sperm</tissue>
    </source>
</reference>
<sequence length="1311" mass="142150">MGDSGLGLEPCHTQGKSGGRVHEEVKHMFSPPPLSPPAFGYGHGGLLEPGATAPEPGAAAGGRTFGVELATLLAGVPPGRTVPLVVETMVQFLEEHGLESEGLFRVSGSVRAVERLRQAWEADVTSDGDGGATGADGDEGGDAVEVPEAWRGQADVSSVAGLLKLFLRELPDGVVPASLLPSFLQAHRDSAGDEMRLAESLRLLLAQLPGENHALLRYLCSFLVRVAQHQEVNLMSPQNLGTVFGPNFFRVSPGMEGIAEQQVVNRVTARFITDFLSIFQEDSPRHAHIILVQELQEAAASTSAEEAANDGTQNPPPAGRLNGEASYATVVAATRKKKRNRAIRVAEEASSSSSEARPESPDGAPCPSSARRDPPMSPPPPASSSSPPPLLSPRACPTDRRWPPPPAFEPHGHHDSEGAALEEEEKEEAVRLGATEPHCARTVGKESGRSMAPSRTAANGEDMDSSHSDTEPFSSLQEDDRPDSPCFCSISSPVHSSAEALLEQTIASTVEQHLFDTDAGDEGGGGGPWDAVTTTAAPARPRRRQLRSPGRAHAADFRDDTNKVNMPACEDPNAGAQTDAAAKSDVPKKQRGDGGATSGKGPGTPDDQGGLRAKRQRSNSKRGGQPAQEAMESAGPGGSCGTGRTSATDSETDMEEGKPASRVLLPPEEEEEKKKMNTSQGEELADMVNTTTLSSLTASRAPPPRNRRKPSRGATQKRSPPPLPPRGTAPGTPWKEENNNEVVPMEQELSSASPQRGLGGPSQTAVGGTARRTDVPLLDLAGIAPDTEWGEPVRLFRDWRSESSEPHLSPRPGRLIRRLLADEADPLLSPRCSSFSHSQRYHTDPEAPPSPPNLPSFMRPRSSSLGSREEEHDKEEVTSSQLSKRIQSLKKKIRRFEERFQEEHRYRPSHSDKVTNPEVLKWMNDLARSRKQLRELRLKQSQEETLSGRDALTRQRSNTLPRSFGSSRPCELSLLPEFPTVELPSAEIPSTEVPSAEADTPEGTVRADSSPAGSPKASRRGTEQPKLAHRPTAEKPRAERPTVEQTMEAIELRLKEKRQQAARPDSPKEMTREQIAAEKVAIQKSLLYFESIHGRPTTRQEKHKVKPLYDRYRSVKTLLVRARAIPIIEEEEGTDEEDDGKAVRAARPAPAREPPSPAAPTAAAPVTTATPPPFAPRRLLPEDEEQDTDGFVSPLEESCGSSCKLARVRPDPSLSTLHAASREELMEHLRTTRSDKRRLRKLLRDFEDSFYRHTGRYGQQASSQAPLKSKNVAKEDRSTLAEQYTEYKHAKAKLRLLEALIGKQGTSAVTV</sequence>
<dbReference type="Pfam" id="PF00620">
    <property type="entry name" value="RhoGAP"/>
    <property type="match status" value="1"/>
</dbReference>
<dbReference type="Gene3D" id="1.10.555.10">
    <property type="entry name" value="Rho GTPase activation protein"/>
    <property type="match status" value="1"/>
</dbReference>
<name>A0AAJ7TWZ2_PETMA</name>
<feature type="compositionally biased region" description="Basic and acidic residues" evidence="2">
    <location>
        <begin position="867"/>
        <end position="877"/>
    </location>
</feature>
<comment type="similarity">
    <text evidence="1">Belongs to the FAM13 family.</text>
</comment>
<feature type="compositionally biased region" description="Polar residues" evidence="2">
    <location>
        <begin position="954"/>
        <end position="966"/>
    </location>
</feature>
<dbReference type="InterPro" id="IPR008936">
    <property type="entry name" value="Rho_GTPase_activation_prot"/>
</dbReference>
<dbReference type="PANTHER" id="PTHR15904:SF17">
    <property type="entry name" value="RHO-GAP DOMAIN-CONTAINING PROTEIN"/>
    <property type="match status" value="1"/>
</dbReference>
<feature type="region of interest" description="Disordered" evidence="2">
    <location>
        <begin position="939"/>
        <end position="971"/>
    </location>
</feature>
<dbReference type="PANTHER" id="PTHR15904">
    <property type="entry name" value="FAM13"/>
    <property type="match status" value="1"/>
</dbReference>
<dbReference type="GO" id="GO:0007165">
    <property type="term" value="P:signal transduction"/>
    <property type="evidence" value="ECO:0007669"/>
    <property type="project" value="InterPro"/>
</dbReference>
<evidence type="ECO:0000313" key="5">
    <source>
        <dbReference type="RefSeq" id="XP_032825119.1"/>
    </source>
</evidence>
<organism evidence="4 5">
    <name type="scientific">Petromyzon marinus</name>
    <name type="common">Sea lamprey</name>
    <dbReference type="NCBI Taxonomy" id="7757"/>
    <lineage>
        <taxon>Eukaryota</taxon>
        <taxon>Metazoa</taxon>
        <taxon>Chordata</taxon>
        <taxon>Craniata</taxon>
        <taxon>Vertebrata</taxon>
        <taxon>Cyclostomata</taxon>
        <taxon>Hyperoartia</taxon>
        <taxon>Petromyzontiformes</taxon>
        <taxon>Petromyzontidae</taxon>
        <taxon>Petromyzon</taxon>
    </lineage>
</organism>
<feature type="region of interest" description="Disordered" evidence="2">
    <location>
        <begin position="1130"/>
        <end position="1197"/>
    </location>
</feature>
<gene>
    <name evidence="5" type="primary">LOC116950982</name>
</gene>
<dbReference type="KEGG" id="pmrn:116950982"/>
<evidence type="ECO:0000256" key="2">
    <source>
        <dbReference type="SAM" id="MobiDB-lite"/>
    </source>
</evidence>
<accession>A0AAJ7TWZ2</accession>
<dbReference type="InterPro" id="IPR059029">
    <property type="entry name" value="FAM13A_dom"/>
</dbReference>
<feature type="region of interest" description="Disordered" evidence="2">
    <location>
        <begin position="512"/>
        <end position="772"/>
    </location>
</feature>
<feature type="region of interest" description="Disordered" evidence="2">
    <location>
        <begin position="830"/>
        <end position="884"/>
    </location>
</feature>
<feature type="compositionally biased region" description="Basic and acidic residues" evidence="2">
    <location>
        <begin position="1031"/>
        <end position="1042"/>
    </location>
</feature>
<dbReference type="Pfam" id="PF26116">
    <property type="entry name" value="FAM13A"/>
    <property type="match status" value="1"/>
</dbReference>
<dbReference type="Proteomes" id="UP001318040">
    <property type="component" value="Chromosome 41"/>
</dbReference>
<feature type="compositionally biased region" description="Pro residues" evidence="2">
    <location>
        <begin position="375"/>
        <end position="391"/>
    </location>
</feature>
<feature type="compositionally biased region" description="Gly residues" evidence="2">
    <location>
        <begin position="593"/>
        <end position="602"/>
    </location>
</feature>
<feature type="compositionally biased region" description="Basic and acidic residues" evidence="2">
    <location>
        <begin position="553"/>
        <end position="562"/>
    </location>
</feature>
<feature type="compositionally biased region" description="Acidic residues" evidence="2">
    <location>
        <begin position="1130"/>
        <end position="1139"/>
    </location>
</feature>
<feature type="region of interest" description="Disordered" evidence="2">
    <location>
        <begin position="985"/>
        <end position="1045"/>
    </location>
</feature>